<name>A0A0L7R2W1_9HYME</name>
<gene>
    <name evidence="1" type="ORF">WH47_01319</name>
</gene>
<reference evidence="1 2" key="1">
    <citation type="submission" date="2015-07" db="EMBL/GenBank/DDBJ databases">
        <title>The genome of Habropoda laboriosa.</title>
        <authorList>
            <person name="Pan H."/>
            <person name="Kapheim K."/>
        </authorList>
    </citation>
    <scope>NUCLEOTIDE SEQUENCE [LARGE SCALE GENOMIC DNA]</scope>
    <source>
        <strain evidence="1">0110345459</strain>
    </source>
</reference>
<sequence length="62" mass="6936">PPGSLTPLRIFRNGDSVLSRMFLVNETLAIAISNSRRLVRVVDPGAMIVDHHRGRMSSYSRD</sequence>
<accession>A0A0L7R2W1</accession>
<keyword evidence="2" id="KW-1185">Reference proteome</keyword>
<dbReference type="AlphaFoldDB" id="A0A0L7R2W1"/>
<protein>
    <submittedName>
        <fullName evidence="1">Uncharacterized protein</fullName>
    </submittedName>
</protein>
<dbReference type="Proteomes" id="UP000053825">
    <property type="component" value="Unassembled WGS sequence"/>
</dbReference>
<evidence type="ECO:0000313" key="2">
    <source>
        <dbReference type="Proteomes" id="UP000053825"/>
    </source>
</evidence>
<evidence type="ECO:0000313" key="1">
    <source>
        <dbReference type="EMBL" id="KOC65169.1"/>
    </source>
</evidence>
<feature type="non-terminal residue" evidence="1">
    <location>
        <position position="1"/>
    </location>
</feature>
<organism evidence="1 2">
    <name type="scientific">Habropoda laboriosa</name>
    <dbReference type="NCBI Taxonomy" id="597456"/>
    <lineage>
        <taxon>Eukaryota</taxon>
        <taxon>Metazoa</taxon>
        <taxon>Ecdysozoa</taxon>
        <taxon>Arthropoda</taxon>
        <taxon>Hexapoda</taxon>
        <taxon>Insecta</taxon>
        <taxon>Pterygota</taxon>
        <taxon>Neoptera</taxon>
        <taxon>Endopterygota</taxon>
        <taxon>Hymenoptera</taxon>
        <taxon>Apocrita</taxon>
        <taxon>Aculeata</taxon>
        <taxon>Apoidea</taxon>
        <taxon>Anthophila</taxon>
        <taxon>Apidae</taxon>
        <taxon>Habropoda</taxon>
    </lineage>
</organism>
<proteinExistence type="predicted"/>
<dbReference type="EMBL" id="KQ414664">
    <property type="protein sequence ID" value="KOC65169.1"/>
    <property type="molecule type" value="Genomic_DNA"/>
</dbReference>